<sequence>MYDEAAGETPDEGWGPLDGLPGNPMMWILILGELAVFGALLVGFSVARALDPLAFAQGQAALDVRLGGLNTLVLIASGWCAALAVEGRKTGRSGRPQLAAAMALGVVFLVVKGAEYAAKISLGYGPDSGTFFELYYLVTGFHALHVLAGIVLLAVVARYNSLENLETGTAFWHMVDLVWLLVFPVVYLIGRAP</sequence>
<dbReference type="GO" id="GO:0004129">
    <property type="term" value="F:cytochrome-c oxidase activity"/>
    <property type="evidence" value="ECO:0007669"/>
    <property type="project" value="InterPro"/>
</dbReference>
<dbReference type="PROSITE" id="PS50253">
    <property type="entry name" value="COX3"/>
    <property type="match status" value="1"/>
</dbReference>
<dbReference type="EMBL" id="OBML01000002">
    <property type="protein sequence ID" value="SOB96141.1"/>
    <property type="molecule type" value="Genomic_DNA"/>
</dbReference>
<evidence type="ECO:0000313" key="10">
    <source>
        <dbReference type="Proteomes" id="UP000219331"/>
    </source>
</evidence>
<evidence type="ECO:0000256" key="3">
    <source>
        <dbReference type="ARBA" id="ARBA00022692"/>
    </source>
</evidence>
<name>A0A285RPV0_9HYPH</name>
<dbReference type="PANTHER" id="PTHR11403">
    <property type="entry name" value="CYTOCHROME C OXIDASE SUBUNIT III"/>
    <property type="match status" value="1"/>
</dbReference>
<dbReference type="RefSeq" id="WP_097173927.1">
    <property type="nucleotide sequence ID" value="NZ_OBML01000002.1"/>
</dbReference>
<organism evidence="9 10">
    <name type="scientific">Stappia indica</name>
    <dbReference type="NCBI Taxonomy" id="538381"/>
    <lineage>
        <taxon>Bacteria</taxon>
        <taxon>Pseudomonadati</taxon>
        <taxon>Pseudomonadota</taxon>
        <taxon>Alphaproteobacteria</taxon>
        <taxon>Hyphomicrobiales</taxon>
        <taxon>Stappiaceae</taxon>
        <taxon>Stappia</taxon>
    </lineage>
</organism>
<feature type="transmembrane region" description="Helical" evidence="7">
    <location>
        <begin position="97"/>
        <end position="114"/>
    </location>
</feature>
<comment type="similarity">
    <text evidence="2 6">Belongs to the cytochrome c oxidase subunit 3 family.</text>
</comment>
<comment type="subcellular location">
    <subcellularLocation>
        <location evidence="6">Cell membrane</location>
        <topology evidence="6">Multi-pass membrane protein</topology>
    </subcellularLocation>
    <subcellularLocation>
        <location evidence="1">Membrane</location>
        <topology evidence="1">Multi-pass membrane protein</topology>
    </subcellularLocation>
</comment>
<keyword evidence="10" id="KW-1185">Reference proteome</keyword>
<feature type="transmembrane region" description="Helical" evidence="7">
    <location>
        <begin position="26"/>
        <end position="47"/>
    </location>
</feature>
<reference evidence="9 10" key="1">
    <citation type="submission" date="2017-08" db="EMBL/GenBank/DDBJ databases">
        <authorList>
            <person name="de Groot N.N."/>
        </authorList>
    </citation>
    <scope>NUCLEOTIDE SEQUENCE [LARGE SCALE GENOMIC DNA]</scope>
    <source>
        <strain evidence="9 10">USBA 352</strain>
    </source>
</reference>
<keyword evidence="3 6" id="KW-0812">Transmembrane</keyword>
<dbReference type="PANTHER" id="PTHR11403:SF6">
    <property type="entry name" value="NITRIC OXIDE REDUCTASE SUBUNIT E"/>
    <property type="match status" value="1"/>
</dbReference>
<evidence type="ECO:0000256" key="4">
    <source>
        <dbReference type="ARBA" id="ARBA00022989"/>
    </source>
</evidence>
<evidence type="ECO:0000259" key="8">
    <source>
        <dbReference type="PROSITE" id="PS50253"/>
    </source>
</evidence>
<dbReference type="CDD" id="cd02862">
    <property type="entry name" value="NorE_like"/>
    <property type="match status" value="1"/>
</dbReference>
<dbReference type="Proteomes" id="UP000219331">
    <property type="component" value="Unassembled WGS sequence"/>
</dbReference>
<dbReference type="InterPro" id="IPR000298">
    <property type="entry name" value="Cyt_c_oxidase-like_su3"/>
</dbReference>
<evidence type="ECO:0000313" key="9">
    <source>
        <dbReference type="EMBL" id="SOB96141.1"/>
    </source>
</evidence>
<feature type="transmembrane region" description="Helical" evidence="7">
    <location>
        <begin position="134"/>
        <end position="157"/>
    </location>
</feature>
<dbReference type="InterPro" id="IPR024791">
    <property type="entry name" value="Cyt_c/ubiquinol_Oxase_su3"/>
</dbReference>
<dbReference type="InterPro" id="IPR035973">
    <property type="entry name" value="Cyt_c_oxidase_su3-like_sf"/>
</dbReference>
<feature type="transmembrane region" description="Helical" evidence="7">
    <location>
        <begin position="169"/>
        <end position="190"/>
    </location>
</feature>
<feature type="transmembrane region" description="Helical" evidence="7">
    <location>
        <begin position="67"/>
        <end position="85"/>
    </location>
</feature>
<dbReference type="GO" id="GO:0019646">
    <property type="term" value="P:aerobic electron transport chain"/>
    <property type="evidence" value="ECO:0007669"/>
    <property type="project" value="InterPro"/>
</dbReference>
<keyword evidence="5 7" id="KW-0472">Membrane</keyword>
<dbReference type="Pfam" id="PF00510">
    <property type="entry name" value="COX3"/>
    <property type="match status" value="1"/>
</dbReference>
<evidence type="ECO:0000256" key="2">
    <source>
        <dbReference type="ARBA" id="ARBA00010581"/>
    </source>
</evidence>
<gene>
    <name evidence="9" type="ORF">SAMN05421512_102121</name>
</gene>
<dbReference type="AlphaFoldDB" id="A0A285RPV0"/>
<dbReference type="InterPro" id="IPR013833">
    <property type="entry name" value="Cyt_c_oxidase_su3_a-hlx"/>
</dbReference>
<dbReference type="OrthoDB" id="9810850at2"/>
<dbReference type="GO" id="GO:0005886">
    <property type="term" value="C:plasma membrane"/>
    <property type="evidence" value="ECO:0007669"/>
    <property type="project" value="UniProtKB-SubCell"/>
</dbReference>
<dbReference type="STRING" id="538381.GCA_001696535_03387"/>
<evidence type="ECO:0000256" key="5">
    <source>
        <dbReference type="ARBA" id="ARBA00023136"/>
    </source>
</evidence>
<dbReference type="Gene3D" id="1.20.120.80">
    <property type="entry name" value="Cytochrome c oxidase, subunit III, four-helix bundle"/>
    <property type="match status" value="1"/>
</dbReference>
<evidence type="ECO:0000256" key="7">
    <source>
        <dbReference type="SAM" id="Phobius"/>
    </source>
</evidence>
<protein>
    <submittedName>
        <fullName evidence="9">Nitric oxide reductase NorE protein</fullName>
    </submittedName>
</protein>
<dbReference type="SUPFAM" id="SSF81452">
    <property type="entry name" value="Cytochrome c oxidase subunit III-like"/>
    <property type="match status" value="1"/>
</dbReference>
<evidence type="ECO:0000256" key="1">
    <source>
        <dbReference type="ARBA" id="ARBA00004141"/>
    </source>
</evidence>
<accession>A0A285RPV0</accession>
<proteinExistence type="inferred from homology"/>
<evidence type="ECO:0000256" key="6">
    <source>
        <dbReference type="RuleBase" id="RU003376"/>
    </source>
</evidence>
<keyword evidence="4 7" id="KW-1133">Transmembrane helix</keyword>
<feature type="domain" description="Heme-copper oxidase subunit III family profile" evidence="8">
    <location>
        <begin position="26"/>
        <end position="191"/>
    </location>
</feature>